<evidence type="ECO:0000256" key="1">
    <source>
        <dbReference type="SAM" id="Phobius"/>
    </source>
</evidence>
<evidence type="ECO:0000313" key="2">
    <source>
        <dbReference type="EMBL" id="TFK99387.1"/>
    </source>
</evidence>
<feature type="transmembrane region" description="Helical" evidence="1">
    <location>
        <begin position="32"/>
        <end position="55"/>
    </location>
</feature>
<accession>A0A5C3QDY5</accession>
<reference evidence="2 3" key="1">
    <citation type="journal article" date="2019" name="Nat. Ecol. Evol.">
        <title>Megaphylogeny resolves global patterns of mushroom evolution.</title>
        <authorList>
            <person name="Varga T."/>
            <person name="Krizsan K."/>
            <person name="Foldi C."/>
            <person name="Dima B."/>
            <person name="Sanchez-Garcia M."/>
            <person name="Sanchez-Ramirez S."/>
            <person name="Szollosi G.J."/>
            <person name="Szarkandi J.G."/>
            <person name="Papp V."/>
            <person name="Albert L."/>
            <person name="Andreopoulos W."/>
            <person name="Angelini C."/>
            <person name="Antonin V."/>
            <person name="Barry K.W."/>
            <person name="Bougher N.L."/>
            <person name="Buchanan P."/>
            <person name="Buyck B."/>
            <person name="Bense V."/>
            <person name="Catcheside P."/>
            <person name="Chovatia M."/>
            <person name="Cooper J."/>
            <person name="Damon W."/>
            <person name="Desjardin D."/>
            <person name="Finy P."/>
            <person name="Geml J."/>
            <person name="Haridas S."/>
            <person name="Hughes K."/>
            <person name="Justo A."/>
            <person name="Karasinski D."/>
            <person name="Kautmanova I."/>
            <person name="Kiss B."/>
            <person name="Kocsube S."/>
            <person name="Kotiranta H."/>
            <person name="LaButti K.M."/>
            <person name="Lechner B.E."/>
            <person name="Liimatainen K."/>
            <person name="Lipzen A."/>
            <person name="Lukacs Z."/>
            <person name="Mihaltcheva S."/>
            <person name="Morgado L.N."/>
            <person name="Niskanen T."/>
            <person name="Noordeloos M.E."/>
            <person name="Ohm R.A."/>
            <person name="Ortiz-Santana B."/>
            <person name="Ovrebo C."/>
            <person name="Racz N."/>
            <person name="Riley R."/>
            <person name="Savchenko A."/>
            <person name="Shiryaev A."/>
            <person name="Soop K."/>
            <person name="Spirin V."/>
            <person name="Szebenyi C."/>
            <person name="Tomsovsky M."/>
            <person name="Tulloss R.E."/>
            <person name="Uehling J."/>
            <person name="Grigoriev I.V."/>
            <person name="Vagvolgyi C."/>
            <person name="Papp T."/>
            <person name="Martin F.M."/>
            <person name="Miettinen O."/>
            <person name="Hibbett D.S."/>
            <person name="Nagy L.G."/>
        </authorList>
    </citation>
    <scope>NUCLEOTIDE SEQUENCE [LARGE SCALE GENOMIC DNA]</scope>
    <source>
        <strain evidence="2 3">CBS 309.79</strain>
    </source>
</reference>
<keyword evidence="1" id="KW-1133">Transmembrane helix</keyword>
<dbReference type="AlphaFoldDB" id="A0A5C3QDY5"/>
<proteinExistence type="predicted"/>
<gene>
    <name evidence="2" type="ORF">BDV98DRAFT_179754</name>
</gene>
<organism evidence="2 3">
    <name type="scientific">Pterulicium gracile</name>
    <dbReference type="NCBI Taxonomy" id="1884261"/>
    <lineage>
        <taxon>Eukaryota</taxon>
        <taxon>Fungi</taxon>
        <taxon>Dikarya</taxon>
        <taxon>Basidiomycota</taxon>
        <taxon>Agaricomycotina</taxon>
        <taxon>Agaricomycetes</taxon>
        <taxon>Agaricomycetidae</taxon>
        <taxon>Agaricales</taxon>
        <taxon>Pleurotineae</taxon>
        <taxon>Pterulaceae</taxon>
        <taxon>Pterulicium</taxon>
    </lineage>
</organism>
<sequence>MECLSLDVLQPSRARRKNHGKHETQSPVRGSWILLTTLGVTFVIISFYCAMYIAIDITTIQGELMGTLAVDDRLGLTVHKLIRGGMFTGKDVVGSTGGIELLCLISDAVVAWRAMSICPERRMPHSFTIGFLCSPPWMRSILKFTCLCSVN</sequence>
<evidence type="ECO:0000313" key="3">
    <source>
        <dbReference type="Proteomes" id="UP000305067"/>
    </source>
</evidence>
<keyword evidence="3" id="KW-1185">Reference proteome</keyword>
<keyword evidence="1" id="KW-0472">Membrane</keyword>
<dbReference type="EMBL" id="ML178834">
    <property type="protein sequence ID" value="TFK99387.1"/>
    <property type="molecule type" value="Genomic_DNA"/>
</dbReference>
<name>A0A5C3QDY5_9AGAR</name>
<protein>
    <submittedName>
        <fullName evidence="2">Uncharacterized protein</fullName>
    </submittedName>
</protein>
<keyword evidence="1" id="KW-0812">Transmembrane</keyword>
<dbReference type="Proteomes" id="UP000305067">
    <property type="component" value="Unassembled WGS sequence"/>
</dbReference>